<evidence type="ECO:0000256" key="1">
    <source>
        <dbReference type="SAM" id="MobiDB-lite"/>
    </source>
</evidence>
<evidence type="ECO:0000313" key="2">
    <source>
        <dbReference type="EMBL" id="PNW78834.1"/>
    </source>
</evidence>
<dbReference type="Gramene" id="PNW78834">
    <property type="protein sequence ID" value="PNW78834"/>
    <property type="gene ID" value="CHLRE_09g391689v5"/>
</dbReference>
<reference evidence="2 3" key="1">
    <citation type="journal article" date="2007" name="Science">
        <title>The Chlamydomonas genome reveals the evolution of key animal and plant functions.</title>
        <authorList>
            <person name="Merchant S.S."/>
            <person name="Prochnik S.E."/>
            <person name="Vallon O."/>
            <person name="Harris E.H."/>
            <person name="Karpowicz S.J."/>
            <person name="Witman G.B."/>
            <person name="Terry A."/>
            <person name="Salamov A."/>
            <person name="Fritz-Laylin L.K."/>
            <person name="Marechal-Drouard L."/>
            <person name="Marshall W.F."/>
            <person name="Qu L.H."/>
            <person name="Nelson D.R."/>
            <person name="Sanderfoot A.A."/>
            <person name="Spalding M.H."/>
            <person name="Kapitonov V.V."/>
            <person name="Ren Q."/>
            <person name="Ferris P."/>
            <person name="Lindquist E."/>
            <person name="Shapiro H."/>
            <person name="Lucas S.M."/>
            <person name="Grimwood J."/>
            <person name="Schmutz J."/>
            <person name="Cardol P."/>
            <person name="Cerutti H."/>
            <person name="Chanfreau G."/>
            <person name="Chen C.L."/>
            <person name="Cognat V."/>
            <person name="Croft M.T."/>
            <person name="Dent R."/>
            <person name="Dutcher S."/>
            <person name="Fernandez E."/>
            <person name="Fukuzawa H."/>
            <person name="Gonzalez-Ballester D."/>
            <person name="Gonzalez-Halphen D."/>
            <person name="Hallmann A."/>
            <person name="Hanikenne M."/>
            <person name="Hippler M."/>
            <person name="Inwood W."/>
            <person name="Jabbari K."/>
            <person name="Kalanon M."/>
            <person name="Kuras R."/>
            <person name="Lefebvre P.A."/>
            <person name="Lemaire S.D."/>
            <person name="Lobanov A.V."/>
            <person name="Lohr M."/>
            <person name="Manuell A."/>
            <person name="Meier I."/>
            <person name="Mets L."/>
            <person name="Mittag M."/>
            <person name="Mittelmeier T."/>
            <person name="Moroney J.V."/>
            <person name="Moseley J."/>
            <person name="Napoli C."/>
            <person name="Nedelcu A.M."/>
            <person name="Niyogi K."/>
            <person name="Novoselov S.V."/>
            <person name="Paulsen I.T."/>
            <person name="Pazour G."/>
            <person name="Purton S."/>
            <person name="Ral J.P."/>
            <person name="Riano-Pachon D.M."/>
            <person name="Riekhof W."/>
            <person name="Rymarquis L."/>
            <person name="Schroda M."/>
            <person name="Stern D."/>
            <person name="Umen J."/>
            <person name="Willows R."/>
            <person name="Wilson N."/>
            <person name="Zimmer S.L."/>
            <person name="Allmer J."/>
            <person name="Balk J."/>
            <person name="Bisova K."/>
            <person name="Chen C.J."/>
            <person name="Elias M."/>
            <person name="Gendler K."/>
            <person name="Hauser C."/>
            <person name="Lamb M.R."/>
            <person name="Ledford H."/>
            <person name="Long J.C."/>
            <person name="Minagawa J."/>
            <person name="Page M.D."/>
            <person name="Pan J."/>
            <person name="Pootakham W."/>
            <person name="Roje S."/>
            <person name="Rose A."/>
            <person name="Stahlberg E."/>
            <person name="Terauchi A.M."/>
            <person name="Yang P."/>
            <person name="Ball S."/>
            <person name="Bowler C."/>
            <person name="Dieckmann C.L."/>
            <person name="Gladyshev V.N."/>
            <person name="Green P."/>
            <person name="Jorgensen R."/>
            <person name="Mayfield S."/>
            <person name="Mueller-Roeber B."/>
            <person name="Rajamani S."/>
            <person name="Sayre R.T."/>
            <person name="Brokstein P."/>
            <person name="Dubchak I."/>
            <person name="Goodstein D."/>
            <person name="Hornick L."/>
            <person name="Huang Y.W."/>
            <person name="Jhaveri J."/>
            <person name="Luo Y."/>
            <person name="Martinez D."/>
            <person name="Ngau W.C."/>
            <person name="Otillar B."/>
            <person name="Poliakov A."/>
            <person name="Porter A."/>
            <person name="Szajkowski L."/>
            <person name="Werner G."/>
            <person name="Zhou K."/>
            <person name="Grigoriev I.V."/>
            <person name="Rokhsar D.S."/>
            <person name="Grossman A.R."/>
        </authorList>
    </citation>
    <scope>NUCLEOTIDE SEQUENCE [LARGE SCALE GENOMIC DNA]</scope>
    <source>
        <strain evidence="3">CC-503</strain>
    </source>
</reference>
<dbReference type="AlphaFoldDB" id="A0A2K3DE85"/>
<keyword evidence="3" id="KW-1185">Reference proteome</keyword>
<dbReference type="KEGG" id="cre:CHLRE_09g391689v5"/>
<proteinExistence type="predicted"/>
<name>A0A2K3DE85_CHLRE</name>
<dbReference type="RefSeq" id="XP_042921169.1">
    <property type="nucleotide sequence ID" value="XM_043065605.1"/>
</dbReference>
<feature type="compositionally biased region" description="Low complexity" evidence="1">
    <location>
        <begin position="51"/>
        <end position="60"/>
    </location>
</feature>
<dbReference type="Proteomes" id="UP000006906">
    <property type="component" value="Chromosome 9"/>
</dbReference>
<dbReference type="InParanoid" id="A0A2K3DE85"/>
<gene>
    <name evidence="2" type="ORF">CHLRE_09g391689v5</name>
</gene>
<sequence>MQQLQGAAAAGHVEVVRCMLATPDAVKLAAAASVEGKATDAGGTEAGGAAGDSKAPADAAGDGDTWLRLFSRAAQEGCDVTWTRSAARPPIWLWWHAVAV</sequence>
<protein>
    <submittedName>
        <fullName evidence="2">Uncharacterized protein</fullName>
    </submittedName>
</protein>
<feature type="region of interest" description="Disordered" evidence="1">
    <location>
        <begin position="37"/>
        <end position="60"/>
    </location>
</feature>
<accession>A0A2K3DE85</accession>
<organism evidence="2 3">
    <name type="scientific">Chlamydomonas reinhardtii</name>
    <name type="common">Chlamydomonas smithii</name>
    <dbReference type="NCBI Taxonomy" id="3055"/>
    <lineage>
        <taxon>Eukaryota</taxon>
        <taxon>Viridiplantae</taxon>
        <taxon>Chlorophyta</taxon>
        <taxon>core chlorophytes</taxon>
        <taxon>Chlorophyceae</taxon>
        <taxon>CS clade</taxon>
        <taxon>Chlamydomonadales</taxon>
        <taxon>Chlamydomonadaceae</taxon>
        <taxon>Chlamydomonas</taxon>
    </lineage>
</organism>
<dbReference type="EMBL" id="CM008970">
    <property type="protein sequence ID" value="PNW78834.1"/>
    <property type="molecule type" value="Genomic_DNA"/>
</dbReference>
<evidence type="ECO:0000313" key="3">
    <source>
        <dbReference type="Proteomes" id="UP000006906"/>
    </source>
</evidence>
<dbReference type="GeneID" id="66054634"/>